<dbReference type="InterPro" id="IPR036526">
    <property type="entry name" value="C-N_Hydrolase_sf"/>
</dbReference>
<evidence type="ECO:0000313" key="3">
    <source>
        <dbReference type="EMBL" id="RKS80480.1"/>
    </source>
</evidence>
<evidence type="ECO:0000313" key="4">
    <source>
        <dbReference type="Proteomes" id="UP000281955"/>
    </source>
</evidence>
<accession>A0A420XUR2</accession>
<dbReference type="Pfam" id="PF00795">
    <property type="entry name" value="CN_hydrolase"/>
    <property type="match status" value="1"/>
</dbReference>
<dbReference type="InParanoid" id="A0A420XUR2"/>
<dbReference type="InterPro" id="IPR001110">
    <property type="entry name" value="UPF0012_CS"/>
</dbReference>
<dbReference type="Proteomes" id="UP000281955">
    <property type="component" value="Unassembled WGS sequence"/>
</dbReference>
<feature type="domain" description="CN hydrolase" evidence="2">
    <location>
        <begin position="1"/>
        <end position="239"/>
    </location>
</feature>
<comment type="caution">
    <text evidence="3">The sequence shown here is derived from an EMBL/GenBank/DDBJ whole genome shotgun (WGS) entry which is preliminary data.</text>
</comment>
<evidence type="ECO:0000256" key="1">
    <source>
        <dbReference type="ARBA" id="ARBA00010613"/>
    </source>
</evidence>
<keyword evidence="4" id="KW-1185">Reference proteome</keyword>
<dbReference type="GO" id="GO:0016787">
    <property type="term" value="F:hydrolase activity"/>
    <property type="evidence" value="ECO:0007669"/>
    <property type="project" value="UniProtKB-KW"/>
</dbReference>
<dbReference type="PANTHER" id="PTHR23088">
    <property type="entry name" value="NITRILASE-RELATED"/>
    <property type="match status" value="1"/>
</dbReference>
<name>A0A420XUR2_9ACTN</name>
<proteinExistence type="inferred from homology"/>
<dbReference type="OrthoDB" id="9811121at2"/>
<dbReference type="Gene3D" id="3.60.110.10">
    <property type="entry name" value="Carbon-nitrogen hydrolase"/>
    <property type="match status" value="1"/>
</dbReference>
<comment type="similarity">
    <text evidence="1">Belongs to the carbon-nitrogen hydrolase superfamily. NIT1/NIT2 family.</text>
</comment>
<evidence type="ECO:0000259" key="2">
    <source>
        <dbReference type="PROSITE" id="PS50263"/>
    </source>
</evidence>
<dbReference type="PANTHER" id="PTHR23088:SF27">
    <property type="entry name" value="DEAMINATED GLUTATHIONE AMIDASE"/>
    <property type="match status" value="1"/>
</dbReference>
<protein>
    <submittedName>
        <fullName evidence="3">Putative amidohydrolase</fullName>
    </submittedName>
</protein>
<dbReference type="InterPro" id="IPR003010">
    <property type="entry name" value="C-N_Hydrolase"/>
</dbReference>
<dbReference type="AlphaFoldDB" id="A0A420XUR2"/>
<reference evidence="3 4" key="1">
    <citation type="submission" date="2018-10" db="EMBL/GenBank/DDBJ databases">
        <title>Genomic Encyclopedia of Archaeal and Bacterial Type Strains, Phase II (KMG-II): from individual species to whole genera.</title>
        <authorList>
            <person name="Goeker M."/>
        </authorList>
    </citation>
    <scope>NUCLEOTIDE SEQUENCE [LARGE SCALE GENOMIC DNA]</scope>
    <source>
        <strain evidence="3 4">RP-AC37</strain>
    </source>
</reference>
<gene>
    <name evidence="3" type="ORF">CLV35_0915</name>
</gene>
<dbReference type="SUPFAM" id="SSF56317">
    <property type="entry name" value="Carbon-nitrogen hydrolase"/>
    <property type="match status" value="1"/>
</dbReference>
<dbReference type="FunCoup" id="A0A420XUR2">
    <property type="interactions" value="307"/>
</dbReference>
<dbReference type="PROSITE" id="PS50263">
    <property type="entry name" value="CN_HYDROLASE"/>
    <property type="match status" value="1"/>
</dbReference>
<sequence>MRTALVQLGGDLSAPLAQRVEEVAGTVAGLGDADLVVLPELWAQGAWNAREWASSAEPLPGSVVPVLADAARAADAYLHCGSVVERADDGTLYNTAVLLGPDGATLATYRKVHRFGFDSGEAAVLGAGPGPVTAAVAGTVAGLATCYDLRFPELFRALVDLGAELVVMASSWPAARIGHWSTLARARAIEDQVWLVACNQTGTQRGVALGGRSVVVSPWGEVVAEADDTEQVLVADIDLSFVATTRAEFPVLRDRRL</sequence>
<dbReference type="EMBL" id="RBWV01000009">
    <property type="protein sequence ID" value="RKS80480.1"/>
    <property type="molecule type" value="Genomic_DNA"/>
</dbReference>
<dbReference type="PROSITE" id="PS01227">
    <property type="entry name" value="UPF0012"/>
    <property type="match status" value="1"/>
</dbReference>
<organism evidence="3 4">
    <name type="scientific">Motilibacter peucedani</name>
    <dbReference type="NCBI Taxonomy" id="598650"/>
    <lineage>
        <taxon>Bacteria</taxon>
        <taxon>Bacillati</taxon>
        <taxon>Actinomycetota</taxon>
        <taxon>Actinomycetes</taxon>
        <taxon>Motilibacterales</taxon>
        <taxon>Motilibacteraceae</taxon>
        <taxon>Motilibacter</taxon>
    </lineage>
</organism>
<dbReference type="RefSeq" id="WP_121192158.1">
    <property type="nucleotide sequence ID" value="NZ_RBWV01000009.1"/>
</dbReference>
<keyword evidence="3" id="KW-0378">Hydrolase</keyword>